<organism evidence="2 3">
    <name type="scientific">Anaerotignum lactatifermentans DSM 14214</name>
    <dbReference type="NCBI Taxonomy" id="1121323"/>
    <lineage>
        <taxon>Bacteria</taxon>
        <taxon>Bacillati</taxon>
        <taxon>Bacillota</taxon>
        <taxon>Clostridia</taxon>
        <taxon>Lachnospirales</taxon>
        <taxon>Anaerotignaceae</taxon>
        <taxon>Anaerotignum</taxon>
    </lineage>
</organism>
<dbReference type="PANTHER" id="PTHR37817">
    <property type="entry name" value="N-ACETYLTRANSFERASE EIS"/>
    <property type="match status" value="1"/>
</dbReference>
<dbReference type="Gene3D" id="3.40.630.30">
    <property type="match status" value="2"/>
</dbReference>
<feature type="domain" description="N-acetyltransferase" evidence="1">
    <location>
        <begin position="2"/>
        <end position="145"/>
    </location>
</feature>
<dbReference type="Proteomes" id="UP000183975">
    <property type="component" value="Unassembled WGS sequence"/>
</dbReference>
<dbReference type="GO" id="GO:0030649">
    <property type="term" value="P:aminoglycoside antibiotic catabolic process"/>
    <property type="evidence" value="ECO:0007669"/>
    <property type="project" value="TreeGrafter"/>
</dbReference>
<dbReference type="SUPFAM" id="SSF55729">
    <property type="entry name" value="Acyl-CoA N-acyltransferases (Nat)"/>
    <property type="match status" value="1"/>
</dbReference>
<dbReference type="AlphaFoldDB" id="A0A1M6X6J1"/>
<dbReference type="InterPro" id="IPR000182">
    <property type="entry name" value="GNAT_dom"/>
</dbReference>
<dbReference type="InterPro" id="IPR051554">
    <property type="entry name" value="Acetyltransferase_Eis"/>
</dbReference>
<dbReference type="Pfam" id="PF13527">
    <property type="entry name" value="Acetyltransf_9"/>
    <property type="match status" value="1"/>
</dbReference>
<evidence type="ECO:0000313" key="2">
    <source>
        <dbReference type="EMBL" id="SHL01551.1"/>
    </source>
</evidence>
<dbReference type="InterPro" id="IPR036527">
    <property type="entry name" value="SCP2_sterol-bd_dom_sf"/>
</dbReference>
<accession>A0A1M6X6J1</accession>
<proteinExistence type="predicted"/>
<sequence>MIEVRNAVWEDRQDFSDLWQLCFGDSDAFCYWFFHHRFEPSLSVCLKADDVFAACMQAFPYTIGIRGKAVKGTMLCGVCTHPDHRKKGYMGRIFPYDMQLLQQKGYGVAVHTPAVLPSYFSFGHYPVADACYLTAEKIPEVKAVEGVYPLQPEEYVKAFDCYTDFAKKYSGIIYRTEEDFLRKCADYNADGGKCMAYGKDAVEAYVFYYQTETELICAEAVGDDDALQKVLTGIFAECDGLSLSVKLAPESQITFDFAKKEVKQKGVMGLTNLQVLLKALELHGEAAFAVEDHVVPENNGCFLLNGEKTEKTPAFSIPAGRLLQVLVGYTDLESQRPYVHIYDEAGFQEINEKLPKCNCYIIDEY</sequence>
<reference evidence="2 3" key="1">
    <citation type="submission" date="2016-11" db="EMBL/GenBank/DDBJ databases">
        <authorList>
            <person name="Jaros S."/>
            <person name="Januszkiewicz K."/>
            <person name="Wedrychowicz H."/>
        </authorList>
    </citation>
    <scope>NUCLEOTIDE SEQUENCE [LARGE SCALE GENOMIC DNA]</scope>
    <source>
        <strain evidence="2 3">DSM 14214</strain>
    </source>
</reference>
<dbReference type="OrthoDB" id="2063981at2"/>
<protein>
    <submittedName>
        <fullName evidence="2">Sterol carrier protein domain-containing protein</fullName>
    </submittedName>
</protein>
<dbReference type="GO" id="GO:0034069">
    <property type="term" value="F:aminoglycoside N-acetyltransferase activity"/>
    <property type="evidence" value="ECO:0007669"/>
    <property type="project" value="TreeGrafter"/>
</dbReference>
<evidence type="ECO:0000313" key="3">
    <source>
        <dbReference type="Proteomes" id="UP000183975"/>
    </source>
</evidence>
<dbReference type="SUPFAM" id="SSF55718">
    <property type="entry name" value="SCP-like"/>
    <property type="match status" value="1"/>
</dbReference>
<gene>
    <name evidence="2" type="ORF">SAMN02745138_02727</name>
</gene>
<dbReference type="RefSeq" id="WP_072852675.1">
    <property type="nucleotide sequence ID" value="NZ_FRAH01000060.1"/>
</dbReference>
<keyword evidence="3" id="KW-1185">Reference proteome</keyword>
<dbReference type="PROSITE" id="PS51186">
    <property type="entry name" value="GNAT"/>
    <property type="match status" value="1"/>
</dbReference>
<dbReference type="EMBL" id="FRAH01000060">
    <property type="protein sequence ID" value="SHL01551.1"/>
    <property type="molecule type" value="Genomic_DNA"/>
</dbReference>
<evidence type="ECO:0000259" key="1">
    <source>
        <dbReference type="PROSITE" id="PS51186"/>
    </source>
</evidence>
<dbReference type="PANTHER" id="PTHR37817:SF1">
    <property type="entry name" value="N-ACETYLTRANSFERASE EIS"/>
    <property type="match status" value="1"/>
</dbReference>
<dbReference type="InterPro" id="IPR016181">
    <property type="entry name" value="Acyl_CoA_acyltransferase"/>
</dbReference>
<name>A0A1M6X6J1_9FIRM</name>